<evidence type="ECO:0000256" key="1">
    <source>
        <dbReference type="SAM" id="SignalP"/>
    </source>
</evidence>
<evidence type="ECO:0000313" key="2">
    <source>
        <dbReference type="EMBL" id="SDI32671.1"/>
    </source>
</evidence>
<dbReference type="AlphaFoldDB" id="A0A1G8JNK6"/>
<feature type="signal peptide" evidence="1">
    <location>
        <begin position="1"/>
        <end position="23"/>
    </location>
</feature>
<organism evidence="2 3">
    <name type="scientific">Winogradskyella thalassocola</name>
    <dbReference type="NCBI Taxonomy" id="262004"/>
    <lineage>
        <taxon>Bacteria</taxon>
        <taxon>Pseudomonadati</taxon>
        <taxon>Bacteroidota</taxon>
        <taxon>Flavobacteriia</taxon>
        <taxon>Flavobacteriales</taxon>
        <taxon>Flavobacteriaceae</taxon>
        <taxon>Winogradskyella</taxon>
    </lineage>
</organism>
<dbReference type="Proteomes" id="UP000199492">
    <property type="component" value="Unassembled WGS sequence"/>
</dbReference>
<dbReference type="OrthoDB" id="1091850at2"/>
<evidence type="ECO:0000313" key="3">
    <source>
        <dbReference type="Proteomes" id="UP000199492"/>
    </source>
</evidence>
<dbReference type="RefSeq" id="WP_092470211.1">
    <property type="nucleotide sequence ID" value="NZ_FNCZ01000009.1"/>
</dbReference>
<dbReference type="STRING" id="262004.SAMN04489796_109132"/>
<proteinExistence type="predicted"/>
<gene>
    <name evidence="2" type="ORF">SAMN04489796_109132</name>
</gene>
<sequence>MTNKFLKTALCLCIIAFSSCSSDDDVSGPLTIVIEGASIAPEVGGPNQQNQVYIDLSTNTTTSAQRDSWDLGFYSGSDFRVAINGSIEMAAAELSFDDIDAVNSTTQEVIDLQPLAKVGIFDTANLAFVDAFDGNIYGTAISEISATDSENKVYLINLGSEVGTETPATGSVDLKDEERGWKKIRVLRNGNDYTIQYADLDATTHEEITISKDSNYNFTFFSFTTESIVNVEPTSSSWDLNFTTFTDEVFAGTDSYGAYFYGDFVASNNLANVDVYRIDTEENTELSYDNFTINDVAASNFSNDQRIIGSSWRNGGGPGSLPSLKDNVFYIINDTDGNLYKLRFLALTNAEGERGHPEFVYSLLQ</sequence>
<keyword evidence="3" id="KW-1185">Reference proteome</keyword>
<protein>
    <submittedName>
        <fullName evidence="2">HmuY protein</fullName>
    </submittedName>
</protein>
<accession>A0A1G8JNK6</accession>
<name>A0A1G8JNK6_9FLAO</name>
<dbReference type="PROSITE" id="PS51257">
    <property type="entry name" value="PROKAR_LIPOPROTEIN"/>
    <property type="match status" value="1"/>
</dbReference>
<dbReference type="InterPro" id="IPR025921">
    <property type="entry name" value="HmuY"/>
</dbReference>
<dbReference type="EMBL" id="FNCZ01000009">
    <property type="protein sequence ID" value="SDI32671.1"/>
    <property type="molecule type" value="Genomic_DNA"/>
</dbReference>
<dbReference type="Pfam" id="PF14064">
    <property type="entry name" value="HmuY"/>
    <property type="match status" value="2"/>
</dbReference>
<keyword evidence="1" id="KW-0732">Signal</keyword>
<feature type="chain" id="PRO_5011666925" evidence="1">
    <location>
        <begin position="24"/>
        <end position="365"/>
    </location>
</feature>
<reference evidence="3" key="1">
    <citation type="submission" date="2016-10" db="EMBL/GenBank/DDBJ databases">
        <authorList>
            <person name="Varghese N."/>
            <person name="Submissions S."/>
        </authorList>
    </citation>
    <scope>NUCLEOTIDE SEQUENCE [LARGE SCALE GENOMIC DNA]</scope>
    <source>
        <strain evidence="3">DSM 15363</strain>
    </source>
</reference>
<dbReference type="CDD" id="cd12105">
    <property type="entry name" value="HmuY"/>
    <property type="match status" value="1"/>
</dbReference>